<evidence type="ECO:0000256" key="4">
    <source>
        <dbReference type="ARBA" id="ARBA00022496"/>
    </source>
</evidence>
<evidence type="ECO:0000256" key="9">
    <source>
        <dbReference type="ARBA" id="ARBA00023136"/>
    </source>
</evidence>
<protein>
    <recommendedName>
        <fullName evidence="18">TonB-dependent receptor</fullName>
    </recommendedName>
</protein>
<dbReference type="InterPro" id="IPR012910">
    <property type="entry name" value="Plug_dom"/>
</dbReference>
<dbReference type="RefSeq" id="WP_176065543.1">
    <property type="nucleotide sequence ID" value="NZ_BJTG01000005.1"/>
</dbReference>
<comment type="caution">
    <text evidence="16">The sequence shown here is derived from an EMBL/GenBank/DDBJ whole genome shotgun (WGS) entry which is preliminary data.</text>
</comment>
<dbReference type="InterPro" id="IPR039426">
    <property type="entry name" value="TonB-dep_rcpt-like"/>
</dbReference>
<accession>A0A7I9VP30</accession>
<evidence type="ECO:0000256" key="8">
    <source>
        <dbReference type="ARBA" id="ARBA00023077"/>
    </source>
</evidence>
<keyword evidence="6" id="KW-0408">Iron</keyword>
<evidence type="ECO:0000256" key="10">
    <source>
        <dbReference type="ARBA" id="ARBA00023237"/>
    </source>
</evidence>
<sequence length="738" mass="77223">MTWGPGAVVALVLAGGAAPELATRADEGAPQPVAPAPEDGGATPAPNPAYEAVVRAPDRLLDPWSVPADATVVVLDAPALAASGARTLQDALARLPGAGLSDEQGNALQQSLSLRGFSAGPVTGSTQGLSVFLDGVRINEPAVEEVNFELIPLEDVERVEVVHGPTAVFGRNTLGGAIHVVTRRGGPGAAGGASAEAGSFEYQRLRAWVQGGAGALDGYLSAQETTERGWRAGGATRSARLFGKLGLRARGTDLSLSYQLQGDRAQEPGSLPPAMLAADPRQNYTRGDFFQPTLHLVTFNGRQELTPGLALAVNGFLRLLHAGQFNANWLGPDTRLLDETTSVGGAVQLTHALRAGVLRGHGSLGLEVTRSAVHVPVHREPNARFLVDEGGAALPRLASDVSDAQLAAGAFGQAQVAIASGPLRGLGATAALRADTLSHDIVDRSPDDPGKASGRATYTRLVPSVGLHWVFGPALTAWASYSEGFRAPAFLELTCADPAAPCVGLQSGVAPDTSFRRLAPVRARTLEVTARVAPAPWCSATVGAYRTDLRDDIYSVTAPGATSVFFQNVGDTRRQGVELGAHAERGAVEVDLTYGYQRATFEDELALASPRTPGGTEQVRRGARIPLVPDHRLSLDVRVRPAEWLVLAAGSSWTSTQYLRGDEANAERPLPSYVLVHAGAELRLGRWTATLRGTNLLDARHETSGSFAPDGRAPGQPVVRFLTPGPPLRLVAGLGLEL</sequence>
<dbReference type="PROSITE" id="PS52016">
    <property type="entry name" value="TONB_DEPENDENT_REC_3"/>
    <property type="match status" value="1"/>
</dbReference>
<evidence type="ECO:0000256" key="3">
    <source>
        <dbReference type="ARBA" id="ARBA00022452"/>
    </source>
</evidence>
<evidence type="ECO:0000256" key="6">
    <source>
        <dbReference type="ARBA" id="ARBA00023004"/>
    </source>
</evidence>
<keyword evidence="17" id="KW-1185">Reference proteome</keyword>
<keyword evidence="3 11" id="KW-1134">Transmembrane beta strand</keyword>
<evidence type="ECO:0000256" key="7">
    <source>
        <dbReference type="ARBA" id="ARBA00023065"/>
    </source>
</evidence>
<dbReference type="Proteomes" id="UP000503640">
    <property type="component" value="Unassembled WGS sequence"/>
</dbReference>
<feature type="domain" description="TonB-dependent receptor plug" evidence="15">
    <location>
        <begin position="70"/>
        <end position="177"/>
    </location>
</feature>
<dbReference type="InterPro" id="IPR036942">
    <property type="entry name" value="Beta-barrel_TonB_sf"/>
</dbReference>
<name>A0A7I9VP30_9BACT</name>
<feature type="region of interest" description="Disordered" evidence="13">
    <location>
        <begin position="27"/>
        <end position="48"/>
    </location>
</feature>
<comment type="subcellular location">
    <subcellularLocation>
        <location evidence="1 11">Cell outer membrane</location>
        <topology evidence="1 11">Multi-pass membrane protein</topology>
    </subcellularLocation>
</comment>
<dbReference type="GO" id="GO:0006826">
    <property type="term" value="P:iron ion transport"/>
    <property type="evidence" value="ECO:0007669"/>
    <property type="project" value="UniProtKB-KW"/>
</dbReference>
<evidence type="ECO:0000313" key="17">
    <source>
        <dbReference type="Proteomes" id="UP000503640"/>
    </source>
</evidence>
<dbReference type="PANTHER" id="PTHR32552">
    <property type="entry name" value="FERRICHROME IRON RECEPTOR-RELATED"/>
    <property type="match status" value="1"/>
</dbReference>
<proteinExistence type="inferred from homology"/>
<evidence type="ECO:0000256" key="12">
    <source>
        <dbReference type="RuleBase" id="RU003357"/>
    </source>
</evidence>
<feature type="domain" description="TonB-dependent receptor-like beta-barrel" evidence="14">
    <location>
        <begin position="257"/>
        <end position="696"/>
    </location>
</feature>
<keyword evidence="7" id="KW-0406">Ion transport</keyword>
<keyword evidence="8 12" id="KW-0798">TonB box</keyword>
<dbReference type="Pfam" id="PF00593">
    <property type="entry name" value="TonB_dep_Rec_b-barrel"/>
    <property type="match status" value="1"/>
</dbReference>
<evidence type="ECO:0000256" key="11">
    <source>
        <dbReference type="PROSITE-ProRule" id="PRU01360"/>
    </source>
</evidence>
<dbReference type="Gene3D" id="2.40.170.20">
    <property type="entry name" value="TonB-dependent receptor, beta-barrel domain"/>
    <property type="match status" value="1"/>
</dbReference>
<gene>
    <name evidence="16" type="ORF">AMYX_24580</name>
</gene>
<evidence type="ECO:0000256" key="1">
    <source>
        <dbReference type="ARBA" id="ARBA00004571"/>
    </source>
</evidence>
<evidence type="ECO:0000259" key="15">
    <source>
        <dbReference type="Pfam" id="PF07715"/>
    </source>
</evidence>
<dbReference type="GO" id="GO:0009279">
    <property type="term" value="C:cell outer membrane"/>
    <property type="evidence" value="ECO:0007669"/>
    <property type="project" value="UniProtKB-SubCell"/>
</dbReference>
<dbReference type="InterPro" id="IPR037066">
    <property type="entry name" value="Plug_dom_sf"/>
</dbReference>
<evidence type="ECO:0008006" key="18">
    <source>
        <dbReference type="Google" id="ProtNLM"/>
    </source>
</evidence>
<evidence type="ECO:0000259" key="14">
    <source>
        <dbReference type="Pfam" id="PF00593"/>
    </source>
</evidence>
<keyword evidence="2 11" id="KW-0813">Transport</keyword>
<keyword evidence="5 11" id="KW-0812">Transmembrane</keyword>
<organism evidence="16 17">
    <name type="scientific">Anaeromyxobacter diazotrophicus</name>
    <dbReference type="NCBI Taxonomy" id="2590199"/>
    <lineage>
        <taxon>Bacteria</taxon>
        <taxon>Pseudomonadati</taxon>
        <taxon>Myxococcota</taxon>
        <taxon>Myxococcia</taxon>
        <taxon>Myxococcales</taxon>
        <taxon>Cystobacterineae</taxon>
        <taxon>Anaeromyxobacteraceae</taxon>
        <taxon>Anaeromyxobacter</taxon>
    </lineage>
</organism>
<evidence type="ECO:0000256" key="2">
    <source>
        <dbReference type="ARBA" id="ARBA00022448"/>
    </source>
</evidence>
<dbReference type="PANTHER" id="PTHR32552:SF81">
    <property type="entry name" value="TONB-DEPENDENT OUTER MEMBRANE RECEPTOR"/>
    <property type="match status" value="1"/>
</dbReference>
<dbReference type="SUPFAM" id="SSF56935">
    <property type="entry name" value="Porins"/>
    <property type="match status" value="1"/>
</dbReference>
<keyword evidence="4" id="KW-0410">Iron transport</keyword>
<evidence type="ECO:0000256" key="13">
    <source>
        <dbReference type="SAM" id="MobiDB-lite"/>
    </source>
</evidence>
<evidence type="ECO:0000256" key="5">
    <source>
        <dbReference type="ARBA" id="ARBA00022692"/>
    </source>
</evidence>
<keyword evidence="10 11" id="KW-0998">Cell outer membrane</keyword>
<evidence type="ECO:0000313" key="16">
    <source>
        <dbReference type="EMBL" id="GEJ57717.1"/>
    </source>
</evidence>
<dbReference type="Pfam" id="PF07715">
    <property type="entry name" value="Plug"/>
    <property type="match status" value="1"/>
</dbReference>
<comment type="similarity">
    <text evidence="11 12">Belongs to the TonB-dependent receptor family.</text>
</comment>
<reference evidence="17" key="1">
    <citation type="journal article" date="2020" name="Appl. Environ. Microbiol.">
        <title>Diazotrophic Anaeromyxobacter Isolates from Soils.</title>
        <authorList>
            <person name="Masuda Y."/>
            <person name="Yamanaka H."/>
            <person name="Xu Z.X."/>
            <person name="Shiratori Y."/>
            <person name="Aono T."/>
            <person name="Amachi S."/>
            <person name="Senoo K."/>
            <person name="Itoh H."/>
        </authorList>
    </citation>
    <scope>NUCLEOTIDE SEQUENCE [LARGE SCALE GENOMIC DNA]</scope>
    <source>
        <strain evidence="17">R267</strain>
    </source>
</reference>
<dbReference type="AlphaFoldDB" id="A0A7I9VP30"/>
<dbReference type="Gene3D" id="2.170.130.10">
    <property type="entry name" value="TonB-dependent receptor, plug domain"/>
    <property type="match status" value="1"/>
</dbReference>
<dbReference type="EMBL" id="BJTG01000005">
    <property type="protein sequence ID" value="GEJ57717.1"/>
    <property type="molecule type" value="Genomic_DNA"/>
</dbReference>
<keyword evidence="9 11" id="KW-0472">Membrane</keyword>
<dbReference type="InterPro" id="IPR000531">
    <property type="entry name" value="Beta-barrel_TonB"/>
</dbReference>